<organism evidence="5 6">
    <name type="scientific">Mycobacterium branderi</name>
    <dbReference type="NCBI Taxonomy" id="43348"/>
    <lineage>
        <taxon>Bacteria</taxon>
        <taxon>Bacillati</taxon>
        <taxon>Actinomycetota</taxon>
        <taxon>Actinomycetes</taxon>
        <taxon>Mycobacteriales</taxon>
        <taxon>Mycobacteriaceae</taxon>
        <taxon>Mycobacterium</taxon>
    </lineage>
</organism>
<dbReference type="EMBL" id="MVHM01000020">
    <property type="protein sequence ID" value="ORA33161.1"/>
    <property type="molecule type" value="Genomic_DNA"/>
</dbReference>
<comment type="caution">
    <text evidence="5">The sequence shown here is derived from an EMBL/GenBank/DDBJ whole genome shotgun (WGS) entry which is preliminary data.</text>
</comment>
<keyword evidence="1 2" id="KW-0238">DNA-binding</keyword>
<feature type="region of interest" description="Disordered" evidence="3">
    <location>
        <begin position="1"/>
        <end position="27"/>
    </location>
</feature>
<feature type="domain" description="HTH tetR-type" evidence="4">
    <location>
        <begin position="28"/>
        <end position="88"/>
    </location>
</feature>
<dbReference type="Proteomes" id="UP000192441">
    <property type="component" value="Unassembled WGS sequence"/>
</dbReference>
<evidence type="ECO:0000313" key="5">
    <source>
        <dbReference type="EMBL" id="ORA33161.1"/>
    </source>
</evidence>
<evidence type="ECO:0000256" key="2">
    <source>
        <dbReference type="PROSITE-ProRule" id="PRU00335"/>
    </source>
</evidence>
<sequence length="275" mass="29835">MHVTNKATKTVVTKKAGKSTDRRRRRPSLSNEAFLDKALDLFLAQGFERTSIDAITAAAGIAKRTVYSRYGDKKSLFKAALQRAIEEWIVPVERLRQAERPTLEESLLAIAQILVDNILSPKGLRLLRLTNAESGHMPEIGALTVRQGTEPTIAYLADLFRRHLAREGAGFPEAEDAAQAFLDLVVGGPANAAAWGVVSDKSALDQRARYSVRLLLHGLLASSPTSMAAVSVTALADENLRLKKLLAESLVQLDQAQERLKAADGVDSGVNGDRS</sequence>
<evidence type="ECO:0000256" key="1">
    <source>
        <dbReference type="ARBA" id="ARBA00023125"/>
    </source>
</evidence>
<evidence type="ECO:0000313" key="6">
    <source>
        <dbReference type="Proteomes" id="UP000192441"/>
    </source>
</evidence>
<dbReference type="PRINTS" id="PR00455">
    <property type="entry name" value="HTHTETR"/>
</dbReference>
<accession>A0AA91LT96</accession>
<dbReference type="Pfam" id="PF00440">
    <property type="entry name" value="TetR_N"/>
    <property type="match status" value="1"/>
</dbReference>
<feature type="DNA-binding region" description="H-T-H motif" evidence="2">
    <location>
        <begin position="51"/>
        <end position="70"/>
    </location>
</feature>
<dbReference type="PROSITE" id="PS50977">
    <property type="entry name" value="HTH_TETR_2"/>
    <property type="match status" value="1"/>
</dbReference>
<dbReference type="InterPro" id="IPR009057">
    <property type="entry name" value="Homeodomain-like_sf"/>
</dbReference>
<dbReference type="Gene3D" id="1.10.357.10">
    <property type="entry name" value="Tetracycline Repressor, domain 2"/>
    <property type="match status" value="1"/>
</dbReference>
<evidence type="ECO:0000259" key="4">
    <source>
        <dbReference type="PROSITE" id="PS50977"/>
    </source>
</evidence>
<dbReference type="GO" id="GO:0003700">
    <property type="term" value="F:DNA-binding transcription factor activity"/>
    <property type="evidence" value="ECO:0007669"/>
    <property type="project" value="TreeGrafter"/>
</dbReference>
<dbReference type="PANTHER" id="PTHR30055">
    <property type="entry name" value="HTH-TYPE TRANSCRIPTIONAL REGULATOR RUTR"/>
    <property type="match status" value="1"/>
</dbReference>
<dbReference type="InterPro" id="IPR050109">
    <property type="entry name" value="HTH-type_TetR-like_transc_reg"/>
</dbReference>
<gene>
    <name evidence="5" type="ORF">BST20_23205</name>
</gene>
<dbReference type="GO" id="GO:0000976">
    <property type="term" value="F:transcription cis-regulatory region binding"/>
    <property type="evidence" value="ECO:0007669"/>
    <property type="project" value="TreeGrafter"/>
</dbReference>
<feature type="compositionally biased region" description="Basic residues" evidence="3">
    <location>
        <begin position="15"/>
        <end position="27"/>
    </location>
</feature>
<dbReference type="SUPFAM" id="SSF46689">
    <property type="entry name" value="Homeodomain-like"/>
    <property type="match status" value="1"/>
</dbReference>
<name>A0AA91LT96_9MYCO</name>
<proteinExistence type="predicted"/>
<dbReference type="AlphaFoldDB" id="A0AA91LT96"/>
<dbReference type="InterPro" id="IPR001647">
    <property type="entry name" value="HTH_TetR"/>
</dbReference>
<dbReference type="PANTHER" id="PTHR30055:SF146">
    <property type="entry name" value="HTH-TYPE TRANSCRIPTIONAL DUAL REGULATOR CECR"/>
    <property type="match status" value="1"/>
</dbReference>
<protein>
    <submittedName>
        <fullName evidence="5">TetR family transcriptional regulator</fullName>
    </submittedName>
</protein>
<dbReference type="Gene3D" id="1.10.10.60">
    <property type="entry name" value="Homeodomain-like"/>
    <property type="match status" value="1"/>
</dbReference>
<dbReference type="InterPro" id="IPR039536">
    <property type="entry name" value="TetR_C_Proteobacteria"/>
</dbReference>
<evidence type="ECO:0000256" key="3">
    <source>
        <dbReference type="SAM" id="MobiDB-lite"/>
    </source>
</evidence>
<dbReference type="Pfam" id="PF14246">
    <property type="entry name" value="TetR_C_7"/>
    <property type="match status" value="1"/>
</dbReference>
<reference evidence="5 6" key="1">
    <citation type="submission" date="2016-12" db="EMBL/GenBank/DDBJ databases">
        <title>The new phylogeny of genus Mycobacterium.</title>
        <authorList>
            <person name="Tortoli E."/>
            <person name="Trovato A."/>
            <person name="Cirillo D.M."/>
        </authorList>
    </citation>
    <scope>NUCLEOTIDE SEQUENCE [LARGE SCALE GENOMIC DNA]</scope>
    <source>
        <strain evidence="5 6">DSM 44624</strain>
    </source>
</reference>
<feature type="compositionally biased region" description="Low complexity" evidence="3">
    <location>
        <begin position="1"/>
        <end position="14"/>
    </location>
</feature>